<evidence type="ECO:0000313" key="8">
    <source>
        <dbReference type="Proteomes" id="UP000644507"/>
    </source>
</evidence>
<reference evidence="7" key="1">
    <citation type="journal article" date="2014" name="Int. J. Syst. Evol. Microbiol.">
        <title>Complete genome sequence of Corynebacterium casei LMG S-19264T (=DSM 44701T), isolated from a smear-ripened cheese.</title>
        <authorList>
            <consortium name="US DOE Joint Genome Institute (JGI-PGF)"/>
            <person name="Walter F."/>
            <person name="Albersmeier A."/>
            <person name="Kalinowski J."/>
            <person name="Ruckert C."/>
        </authorList>
    </citation>
    <scope>NUCLEOTIDE SEQUENCE</scope>
    <source>
        <strain evidence="7">KCTC 12988</strain>
    </source>
</reference>
<reference evidence="7" key="2">
    <citation type="submission" date="2020-09" db="EMBL/GenBank/DDBJ databases">
        <authorList>
            <person name="Sun Q."/>
            <person name="Kim S."/>
        </authorList>
    </citation>
    <scope>NUCLEOTIDE SEQUENCE</scope>
    <source>
        <strain evidence="7">KCTC 12988</strain>
    </source>
</reference>
<feature type="region of interest" description="Disordered" evidence="5">
    <location>
        <begin position="1"/>
        <end position="34"/>
    </location>
</feature>
<keyword evidence="2 6" id="KW-0812">Transmembrane</keyword>
<comment type="caution">
    <text evidence="7">The sequence shown here is derived from an EMBL/GenBank/DDBJ whole genome shotgun (WGS) entry which is preliminary data.</text>
</comment>
<dbReference type="InterPro" id="IPR019109">
    <property type="entry name" value="MamF_MmsF"/>
</dbReference>
<feature type="compositionally biased region" description="Pro residues" evidence="5">
    <location>
        <begin position="1"/>
        <end position="18"/>
    </location>
</feature>
<name>A0A918WHX8_9BACT</name>
<keyword evidence="3 6" id="KW-1133">Transmembrane helix</keyword>
<protein>
    <submittedName>
        <fullName evidence="7">Membrane protein</fullName>
    </submittedName>
</protein>
<feature type="transmembrane region" description="Helical" evidence="6">
    <location>
        <begin position="44"/>
        <end position="64"/>
    </location>
</feature>
<dbReference type="EMBL" id="BMXI01000004">
    <property type="protein sequence ID" value="GHC47863.1"/>
    <property type="molecule type" value="Genomic_DNA"/>
</dbReference>
<organism evidence="7 8">
    <name type="scientific">Roseibacillus persicicus</name>
    <dbReference type="NCBI Taxonomy" id="454148"/>
    <lineage>
        <taxon>Bacteria</taxon>
        <taxon>Pseudomonadati</taxon>
        <taxon>Verrucomicrobiota</taxon>
        <taxon>Verrucomicrobiia</taxon>
        <taxon>Verrucomicrobiales</taxon>
        <taxon>Verrucomicrobiaceae</taxon>
        <taxon>Roseibacillus</taxon>
    </lineage>
</organism>
<evidence type="ECO:0000256" key="1">
    <source>
        <dbReference type="ARBA" id="ARBA00004141"/>
    </source>
</evidence>
<evidence type="ECO:0000313" key="7">
    <source>
        <dbReference type="EMBL" id="GHC47863.1"/>
    </source>
</evidence>
<gene>
    <name evidence="7" type="ORF">GCM10007100_12090</name>
</gene>
<dbReference type="RefSeq" id="WP_189568313.1">
    <property type="nucleotide sequence ID" value="NZ_BMXI01000004.1"/>
</dbReference>
<feature type="transmembrane region" description="Helical" evidence="6">
    <location>
        <begin position="79"/>
        <end position="99"/>
    </location>
</feature>
<dbReference type="Proteomes" id="UP000644507">
    <property type="component" value="Unassembled WGS sequence"/>
</dbReference>
<accession>A0A918WHX8</accession>
<dbReference type="AlphaFoldDB" id="A0A918WHX8"/>
<keyword evidence="8" id="KW-1185">Reference proteome</keyword>
<proteinExistence type="predicted"/>
<evidence type="ECO:0000256" key="6">
    <source>
        <dbReference type="SAM" id="Phobius"/>
    </source>
</evidence>
<comment type="subcellular location">
    <subcellularLocation>
        <location evidence="1">Membrane</location>
        <topology evidence="1">Multi-pass membrane protein</topology>
    </subcellularLocation>
</comment>
<keyword evidence="4 6" id="KW-0472">Membrane</keyword>
<evidence type="ECO:0000256" key="2">
    <source>
        <dbReference type="ARBA" id="ARBA00022692"/>
    </source>
</evidence>
<evidence type="ECO:0000256" key="4">
    <source>
        <dbReference type="ARBA" id="ARBA00023136"/>
    </source>
</evidence>
<evidence type="ECO:0000256" key="5">
    <source>
        <dbReference type="SAM" id="MobiDB-lite"/>
    </source>
</evidence>
<sequence>MNSKPGPPPLHEQPPPGLPNQVIPHSGNHQAPYMPNEDERTTAMLIHLLMIVTGFIGPLILWLVRKDSSAFINHHGKEALNNAITTIIVGIAMLAVVFATLGLGVIIYLPWTLMVLIFEIIACVEAHKGNWHRIPLIIRLIQ</sequence>
<dbReference type="Pfam" id="PF09685">
    <property type="entry name" value="MamF_MmsF"/>
    <property type="match status" value="1"/>
</dbReference>
<evidence type="ECO:0000256" key="3">
    <source>
        <dbReference type="ARBA" id="ARBA00022989"/>
    </source>
</evidence>